<dbReference type="PANTHER" id="PTHR31084">
    <property type="entry name" value="ALPHA-L-FUCOSIDASE 2"/>
    <property type="match status" value="1"/>
</dbReference>
<accession>A0ABR8V786</accession>
<dbReference type="InterPro" id="IPR054363">
    <property type="entry name" value="GH95_cat"/>
</dbReference>
<keyword evidence="4" id="KW-0378">Hydrolase</keyword>
<protein>
    <submittedName>
        <fullName evidence="4">Glycoside hydrolase N-terminal domain-containing protein</fullName>
    </submittedName>
</protein>
<organism evidence="4 5">
    <name type="scientific">Phocaeicola faecium</name>
    <dbReference type="NCBI Taxonomy" id="2762213"/>
    <lineage>
        <taxon>Bacteria</taxon>
        <taxon>Pseudomonadati</taxon>
        <taxon>Bacteroidota</taxon>
        <taxon>Bacteroidia</taxon>
        <taxon>Bacteroidales</taxon>
        <taxon>Bacteroidaceae</taxon>
        <taxon>Phocaeicola</taxon>
    </lineage>
</organism>
<feature type="domain" description="Glycosyl hydrolase family 95 catalytic" evidence="3">
    <location>
        <begin position="301"/>
        <end position="722"/>
    </location>
</feature>
<dbReference type="InterPro" id="IPR049053">
    <property type="entry name" value="AFCA-like_C"/>
</dbReference>
<keyword evidence="5" id="KW-1185">Reference proteome</keyword>
<dbReference type="Proteomes" id="UP000616346">
    <property type="component" value="Unassembled WGS sequence"/>
</dbReference>
<dbReference type="InterPro" id="IPR008928">
    <property type="entry name" value="6-hairpin_glycosidase_sf"/>
</dbReference>
<reference evidence="4 5" key="1">
    <citation type="submission" date="2020-08" db="EMBL/GenBank/DDBJ databases">
        <title>A Genomic Blueprint of the Chicken Gut Microbiome.</title>
        <authorList>
            <person name="Gilroy R."/>
            <person name="Ravi A."/>
            <person name="Getino M."/>
            <person name="Pursley I."/>
            <person name="Horton D.L."/>
            <person name="Alikhan N.-F."/>
            <person name="Baker D."/>
            <person name="Gharbi K."/>
            <person name="Hall N."/>
            <person name="Watson M."/>
            <person name="Adriaenssens E.M."/>
            <person name="Foster-Nyarko E."/>
            <person name="Jarju S."/>
            <person name="Secka A."/>
            <person name="Antonio M."/>
            <person name="Oren A."/>
            <person name="Chaudhuri R."/>
            <person name="La Ragione R.M."/>
            <person name="Hildebrand F."/>
            <person name="Pallen M.J."/>
        </authorList>
    </citation>
    <scope>NUCLEOTIDE SEQUENCE [LARGE SCALE GENOMIC DNA]</scope>
    <source>
        <strain evidence="4 5">Sa1YUN3</strain>
    </source>
</reference>
<sequence length="800" mass="89298">MMGALVCLGRVLPVTADEGQDNLTLRYNRPAEYFEEALVIGNGTLGAVVYGGTDKDRISLNDLTLWTGEPDKSVTTPDAYKAIPDIRALLDKEDYRAADSEYRRVQGHYSENYQPLGTLTINYLDREADVTSYQRLLDIGNATSQTAYRRGGKLFTTDYFASAPDSVIVIRLKSESDKGINAVLSFDSPLPHSAVSGDHAISAEGYAAYHSYPVYYDGVKEKHLYDPDRGIHFKTIIKVIAPPACVESHPSGELKIKDCSEALILIANATSFNGFDKDPVKEGRDYQHIVARRMKQAMAKTYDELRRSHVADYKQFFDRVSLDLGETAPDIATLTTDEQLRLYTDSLQHNPELEALYFQYGRYLLISSSRTPGVPANLQGLWNEKILPPWSCNYTTNINLEENYWAAETTNLSEMHRPLMDFIGNLSRTGKETAKAYYGVDKGWCLAHNTDIWAMTCPVGLRDGDPSWACWTMGGAWLSTHIWEHYSFTQDKDFLKDAYPMLKGAAEFCMGWLVEKDGYLMTSPGTSPENKFVTPDGYVGATLYGSASDLALTRECLIDAIHAAEALGVDKDFRKHAKQTLSKLLPYRVGKNGNLQEWFHDWKDEDPKHRHQSHLVGLYPGHHLSIADTPELARACARTLEIKGDETTGWSTGWRVNLYARLHDSKNAYHIYRKLLRYVSPDGYQGKDARRGGGTYPNLLDAHSPFQIDGNFGGCAGVVEMLMQSTADEIILLPALPAQWKDGSVKGICARGGFVVDMAWKDGKVVSLAVFSRKGGKTRISFNGKRNSISLKAGEKKQLL</sequence>
<feature type="domain" description="Alpha fucosidase A-like C-terminal" evidence="2">
    <location>
        <begin position="724"/>
        <end position="788"/>
    </location>
</feature>
<gene>
    <name evidence="4" type="ORF">H9626_00090</name>
</gene>
<name>A0ABR8V786_9BACT</name>
<dbReference type="PANTHER" id="PTHR31084:SF0">
    <property type="entry name" value="ALPHA-L-FUCOSIDASE 2"/>
    <property type="match status" value="1"/>
</dbReference>
<dbReference type="SUPFAM" id="SSF48208">
    <property type="entry name" value="Six-hairpin glycosidases"/>
    <property type="match status" value="1"/>
</dbReference>
<feature type="domain" description="Glycosyl hydrolase family 95 N-terminal" evidence="1">
    <location>
        <begin position="25"/>
        <end position="273"/>
    </location>
</feature>
<dbReference type="GO" id="GO:0016787">
    <property type="term" value="F:hydrolase activity"/>
    <property type="evidence" value="ECO:0007669"/>
    <property type="project" value="UniProtKB-KW"/>
</dbReference>
<evidence type="ECO:0000259" key="3">
    <source>
        <dbReference type="Pfam" id="PF22124"/>
    </source>
</evidence>
<dbReference type="EMBL" id="JACSPQ010000001">
    <property type="protein sequence ID" value="MBD8000631.1"/>
    <property type="molecule type" value="Genomic_DNA"/>
</dbReference>
<comment type="caution">
    <text evidence="4">The sequence shown here is derived from an EMBL/GenBank/DDBJ whole genome shotgun (WGS) entry which is preliminary data.</text>
</comment>
<dbReference type="InterPro" id="IPR012341">
    <property type="entry name" value="6hp_glycosidase-like_sf"/>
</dbReference>
<dbReference type="Pfam" id="PF22124">
    <property type="entry name" value="Glyco_hydro_95_cat"/>
    <property type="match status" value="1"/>
</dbReference>
<evidence type="ECO:0000313" key="4">
    <source>
        <dbReference type="EMBL" id="MBD8000631.1"/>
    </source>
</evidence>
<dbReference type="Pfam" id="PF14498">
    <property type="entry name" value="Glyco_hyd_65N_2"/>
    <property type="match status" value="1"/>
</dbReference>
<evidence type="ECO:0000259" key="1">
    <source>
        <dbReference type="Pfam" id="PF14498"/>
    </source>
</evidence>
<dbReference type="InterPro" id="IPR016518">
    <property type="entry name" value="Alpha-L-fucosidase"/>
</dbReference>
<evidence type="ECO:0000313" key="5">
    <source>
        <dbReference type="Proteomes" id="UP000616346"/>
    </source>
</evidence>
<dbReference type="Pfam" id="PF21307">
    <property type="entry name" value="Glyco_hydro_95_C"/>
    <property type="match status" value="1"/>
</dbReference>
<dbReference type="PIRSF" id="PIRSF007663">
    <property type="entry name" value="UCP007663"/>
    <property type="match status" value="1"/>
</dbReference>
<dbReference type="Gene3D" id="1.50.10.10">
    <property type="match status" value="1"/>
</dbReference>
<evidence type="ECO:0000259" key="2">
    <source>
        <dbReference type="Pfam" id="PF21307"/>
    </source>
</evidence>
<dbReference type="InterPro" id="IPR027414">
    <property type="entry name" value="GH95_N_dom"/>
</dbReference>
<proteinExistence type="predicted"/>